<organism evidence="2 3">
    <name type="scientific">Methyloprofundus sedimenti</name>
    <dbReference type="NCBI Taxonomy" id="1420851"/>
    <lineage>
        <taxon>Bacteria</taxon>
        <taxon>Pseudomonadati</taxon>
        <taxon>Pseudomonadota</taxon>
        <taxon>Gammaproteobacteria</taxon>
        <taxon>Methylococcales</taxon>
        <taxon>Methylococcaceae</taxon>
        <taxon>Methyloprofundus</taxon>
    </lineage>
</organism>
<dbReference type="RefSeq" id="WP_080521153.1">
    <property type="nucleotide sequence ID" value="NZ_LPUF01000001.1"/>
</dbReference>
<evidence type="ECO:0000256" key="1">
    <source>
        <dbReference type="SAM" id="SignalP"/>
    </source>
</evidence>
<evidence type="ECO:0000313" key="3">
    <source>
        <dbReference type="Proteomes" id="UP000191980"/>
    </source>
</evidence>
<protein>
    <submittedName>
        <fullName evidence="2">Uncharacterized protein</fullName>
    </submittedName>
</protein>
<proteinExistence type="predicted"/>
<reference evidence="2 3" key="1">
    <citation type="submission" date="2015-12" db="EMBL/GenBank/DDBJ databases">
        <authorList>
            <person name="Shamseldin A."/>
            <person name="Moawad H."/>
            <person name="Abd El-Rahim W.M."/>
            <person name="Sadowsky M.J."/>
        </authorList>
    </citation>
    <scope>NUCLEOTIDE SEQUENCE [LARGE SCALE GENOMIC DNA]</scope>
    <source>
        <strain evidence="2 3">WF1</strain>
    </source>
</reference>
<dbReference type="Proteomes" id="UP000191980">
    <property type="component" value="Unassembled WGS sequence"/>
</dbReference>
<feature type="signal peptide" evidence="1">
    <location>
        <begin position="1"/>
        <end position="25"/>
    </location>
</feature>
<keyword evidence="3" id="KW-1185">Reference proteome</keyword>
<gene>
    <name evidence="2" type="ORF">AU255_01045</name>
</gene>
<sequence length="191" mass="20754">MNSKKLIISLLLPLLSACSTQPVNTPPTAVNSTIKLDPILQNDLLGAPDLSIIKDGELLHLVRAMEGGACKNDQQGAVGLFKLYANAEDIERIKQTQGPEIFADFEIRIQDFSMLALQQAVKDLNYSAAATIKNKNRAQEQLAAELSALFIKLVANDIAQFETNTTLSIDVIPDAESLQIYLDGCAIPHAH</sequence>
<dbReference type="EMBL" id="LPUF01000001">
    <property type="protein sequence ID" value="OQK16523.1"/>
    <property type="molecule type" value="Genomic_DNA"/>
</dbReference>
<feature type="chain" id="PRO_5012347834" evidence="1">
    <location>
        <begin position="26"/>
        <end position="191"/>
    </location>
</feature>
<dbReference type="OrthoDB" id="5564333at2"/>
<comment type="caution">
    <text evidence="2">The sequence shown here is derived from an EMBL/GenBank/DDBJ whole genome shotgun (WGS) entry which is preliminary data.</text>
</comment>
<dbReference type="AlphaFoldDB" id="A0A1V8M542"/>
<name>A0A1V8M542_9GAMM</name>
<accession>A0A1V8M542</accession>
<keyword evidence="1" id="KW-0732">Signal</keyword>
<dbReference type="STRING" id="1420851.AU255_01045"/>
<dbReference type="PROSITE" id="PS51257">
    <property type="entry name" value="PROKAR_LIPOPROTEIN"/>
    <property type="match status" value="1"/>
</dbReference>
<evidence type="ECO:0000313" key="2">
    <source>
        <dbReference type="EMBL" id="OQK16523.1"/>
    </source>
</evidence>